<keyword evidence="2" id="KW-0813">Transport</keyword>
<evidence type="ECO:0000256" key="6">
    <source>
        <dbReference type="SAM" id="MobiDB-lite"/>
    </source>
</evidence>
<evidence type="ECO:0000313" key="8">
    <source>
        <dbReference type="EMBL" id="QDL91017.1"/>
    </source>
</evidence>
<keyword evidence="4 7" id="KW-1133">Transmembrane helix</keyword>
<feature type="transmembrane region" description="Helical" evidence="7">
    <location>
        <begin position="137"/>
        <end position="160"/>
    </location>
</feature>
<keyword evidence="5 7" id="KW-0472">Membrane</keyword>
<feature type="transmembrane region" description="Helical" evidence="7">
    <location>
        <begin position="430"/>
        <end position="452"/>
    </location>
</feature>
<feature type="transmembrane region" description="Helical" evidence="7">
    <location>
        <begin position="299"/>
        <end position="318"/>
    </location>
</feature>
<evidence type="ECO:0000313" key="9">
    <source>
        <dbReference type="Proteomes" id="UP000305888"/>
    </source>
</evidence>
<keyword evidence="9" id="KW-1185">Reference proteome</keyword>
<dbReference type="OrthoDB" id="5314453at2"/>
<dbReference type="InterPro" id="IPR036259">
    <property type="entry name" value="MFS_trans_sf"/>
</dbReference>
<dbReference type="RefSeq" id="WP_138578461.1">
    <property type="nucleotide sequence ID" value="NZ_CP040818.1"/>
</dbReference>
<dbReference type="InterPro" id="IPR011701">
    <property type="entry name" value="MFS"/>
</dbReference>
<proteinExistence type="predicted"/>
<feature type="transmembrane region" description="Helical" evidence="7">
    <location>
        <begin position="237"/>
        <end position="261"/>
    </location>
</feature>
<dbReference type="GO" id="GO:0022857">
    <property type="term" value="F:transmembrane transporter activity"/>
    <property type="evidence" value="ECO:0007669"/>
    <property type="project" value="InterPro"/>
</dbReference>
<keyword evidence="3 7" id="KW-0812">Transmembrane</keyword>
<organism evidence="8 9">
    <name type="scientific">Paroceanicella profunda</name>
    <dbReference type="NCBI Taxonomy" id="2579971"/>
    <lineage>
        <taxon>Bacteria</taxon>
        <taxon>Pseudomonadati</taxon>
        <taxon>Pseudomonadota</taxon>
        <taxon>Alphaproteobacteria</taxon>
        <taxon>Rhodobacterales</taxon>
        <taxon>Paracoccaceae</taxon>
        <taxon>Paroceanicella</taxon>
    </lineage>
</organism>
<feature type="transmembrane region" description="Helical" evidence="7">
    <location>
        <begin position="114"/>
        <end position="131"/>
    </location>
</feature>
<dbReference type="GO" id="GO:0005886">
    <property type="term" value="C:plasma membrane"/>
    <property type="evidence" value="ECO:0007669"/>
    <property type="project" value="TreeGrafter"/>
</dbReference>
<evidence type="ECO:0000256" key="3">
    <source>
        <dbReference type="ARBA" id="ARBA00022692"/>
    </source>
</evidence>
<dbReference type="GO" id="GO:0012505">
    <property type="term" value="C:endomembrane system"/>
    <property type="evidence" value="ECO:0007669"/>
    <property type="project" value="UniProtKB-SubCell"/>
</dbReference>
<sequence length="558" mass="59289">MPDTSVAPRPVDDAAPRRDATQDNSRAEAPATPAPGLTKPPLLAAGYMLGAVVIALTQGLGQSLLSTNIQQIAGPLGSTTQEATWLMAAYLAPNVSLTLLLFKLRAQYGIRNFAEVAIAVYVCVSIGHLWADSFESALVLRFCAGVAAAPLASLAFLYMLEPLSPPRKLTVGLSFALTALFCSTPVAGLISPALLDNAGVEGLYRLELGLAMVSAGVIYLLPLASPPRAKVLSWLDFVSYGFVAVSLGACAIVFTLGRLYWWAAAPWLGWLLALGVLAGMVCALIELNRENPLLDIRWLASGEMLHFAGVLLLFRLMLSEQSSGAVAFFRAMGLQNEQMAGFYWVVLGSMVLAGALSALILKPERRSLIHALALVLLAVGSWLDSTATIQTRPEQMYLSQLLIGFSSGLYLPPAMSVGLIAAFKRGPNYLLSFIIVFLTTQKVGALLGSALFGSFVTLREQYHSHALVQHLTSADPLVAQRLQQYAGSLRAAISDPVLRSAEGVSLLSQATSRQAYALAYGDAFLATACLAAAALACLLLHEAWLFVQRRSAAAAVPA</sequence>
<feature type="transmembrane region" description="Helical" evidence="7">
    <location>
        <begin position="172"/>
        <end position="194"/>
    </location>
</feature>
<feature type="transmembrane region" description="Helical" evidence="7">
    <location>
        <begin position="401"/>
        <end position="423"/>
    </location>
</feature>
<dbReference type="Proteomes" id="UP000305888">
    <property type="component" value="Chromosome"/>
</dbReference>
<evidence type="ECO:0000256" key="1">
    <source>
        <dbReference type="ARBA" id="ARBA00004127"/>
    </source>
</evidence>
<feature type="transmembrane region" description="Helical" evidence="7">
    <location>
        <begin position="342"/>
        <end position="361"/>
    </location>
</feature>
<feature type="transmembrane region" description="Helical" evidence="7">
    <location>
        <begin position="515"/>
        <end position="540"/>
    </location>
</feature>
<feature type="transmembrane region" description="Helical" evidence="7">
    <location>
        <begin position="368"/>
        <end position="389"/>
    </location>
</feature>
<feature type="compositionally biased region" description="Basic and acidic residues" evidence="6">
    <location>
        <begin position="10"/>
        <end position="21"/>
    </location>
</feature>
<protein>
    <submittedName>
        <fullName evidence="8">MFS transporter</fullName>
    </submittedName>
</protein>
<dbReference type="EMBL" id="CP040818">
    <property type="protein sequence ID" value="QDL91017.1"/>
    <property type="molecule type" value="Genomic_DNA"/>
</dbReference>
<evidence type="ECO:0000256" key="5">
    <source>
        <dbReference type="ARBA" id="ARBA00023136"/>
    </source>
</evidence>
<dbReference type="PANTHER" id="PTHR23501">
    <property type="entry name" value="MAJOR FACILITATOR SUPERFAMILY"/>
    <property type="match status" value="1"/>
</dbReference>
<name>A0A5B8FGG9_9RHOB</name>
<feature type="region of interest" description="Disordered" evidence="6">
    <location>
        <begin position="1"/>
        <end position="37"/>
    </location>
</feature>
<reference evidence="8 9" key="1">
    <citation type="submission" date="2019-06" db="EMBL/GenBank/DDBJ databases">
        <title>Genome sequence of Rhodobacteraceae bacterium D4M1.</title>
        <authorList>
            <person name="Cao J."/>
        </authorList>
    </citation>
    <scope>NUCLEOTIDE SEQUENCE [LARGE SCALE GENOMIC DNA]</scope>
    <source>
        <strain evidence="8 9">D4M1</strain>
    </source>
</reference>
<dbReference type="Pfam" id="PF07690">
    <property type="entry name" value="MFS_1"/>
    <property type="match status" value="1"/>
</dbReference>
<dbReference type="PANTHER" id="PTHR23501:SF191">
    <property type="entry name" value="VACUOLAR BASIC AMINO ACID TRANSPORTER 4"/>
    <property type="match status" value="1"/>
</dbReference>
<dbReference type="SUPFAM" id="SSF103473">
    <property type="entry name" value="MFS general substrate transporter"/>
    <property type="match status" value="1"/>
</dbReference>
<feature type="transmembrane region" description="Helical" evidence="7">
    <location>
        <begin position="267"/>
        <end position="287"/>
    </location>
</feature>
<dbReference type="AlphaFoldDB" id="A0A5B8FGG9"/>
<evidence type="ECO:0000256" key="7">
    <source>
        <dbReference type="SAM" id="Phobius"/>
    </source>
</evidence>
<accession>A0A5B8FGG9</accession>
<feature type="transmembrane region" description="Helical" evidence="7">
    <location>
        <begin position="206"/>
        <end position="225"/>
    </location>
</feature>
<dbReference type="Gene3D" id="1.20.1250.20">
    <property type="entry name" value="MFS general substrate transporter like domains"/>
    <property type="match status" value="1"/>
</dbReference>
<gene>
    <name evidence="8" type="ORF">FDP22_03975</name>
</gene>
<evidence type="ECO:0000256" key="4">
    <source>
        <dbReference type="ARBA" id="ARBA00022989"/>
    </source>
</evidence>
<comment type="subcellular location">
    <subcellularLocation>
        <location evidence="1">Endomembrane system</location>
        <topology evidence="1">Multi-pass membrane protein</topology>
    </subcellularLocation>
</comment>
<dbReference type="KEGG" id="ppru:FDP22_03975"/>
<feature type="transmembrane region" description="Helical" evidence="7">
    <location>
        <begin position="85"/>
        <end position="102"/>
    </location>
</feature>
<evidence type="ECO:0000256" key="2">
    <source>
        <dbReference type="ARBA" id="ARBA00022448"/>
    </source>
</evidence>